<organism evidence="1 2">
    <name type="scientific">Laccaria amethystina LaAM-08-1</name>
    <dbReference type="NCBI Taxonomy" id="1095629"/>
    <lineage>
        <taxon>Eukaryota</taxon>
        <taxon>Fungi</taxon>
        <taxon>Dikarya</taxon>
        <taxon>Basidiomycota</taxon>
        <taxon>Agaricomycotina</taxon>
        <taxon>Agaricomycetes</taxon>
        <taxon>Agaricomycetidae</taxon>
        <taxon>Agaricales</taxon>
        <taxon>Agaricineae</taxon>
        <taxon>Hydnangiaceae</taxon>
        <taxon>Laccaria</taxon>
    </lineage>
</organism>
<reference evidence="2" key="2">
    <citation type="submission" date="2015-01" db="EMBL/GenBank/DDBJ databases">
        <title>Evolutionary Origins and Diversification of the Mycorrhizal Mutualists.</title>
        <authorList>
            <consortium name="DOE Joint Genome Institute"/>
            <consortium name="Mycorrhizal Genomics Consortium"/>
            <person name="Kohler A."/>
            <person name="Kuo A."/>
            <person name="Nagy L.G."/>
            <person name="Floudas D."/>
            <person name="Copeland A."/>
            <person name="Barry K.W."/>
            <person name="Cichocki N."/>
            <person name="Veneault-Fourrey C."/>
            <person name="LaButti K."/>
            <person name="Lindquist E.A."/>
            <person name="Lipzen A."/>
            <person name="Lundell T."/>
            <person name="Morin E."/>
            <person name="Murat C."/>
            <person name="Riley R."/>
            <person name="Ohm R."/>
            <person name="Sun H."/>
            <person name="Tunlid A."/>
            <person name="Henrissat B."/>
            <person name="Grigoriev I.V."/>
            <person name="Hibbett D.S."/>
            <person name="Martin F."/>
        </authorList>
    </citation>
    <scope>NUCLEOTIDE SEQUENCE [LARGE SCALE GENOMIC DNA]</scope>
    <source>
        <strain evidence="2">LaAM-08-1</strain>
    </source>
</reference>
<dbReference type="GO" id="GO:0043531">
    <property type="term" value="F:ADP binding"/>
    <property type="evidence" value="ECO:0007669"/>
    <property type="project" value="InterPro"/>
</dbReference>
<dbReference type="InterPro" id="IPR053137">
    <property type="entry name" value="NLR-like"/>
</dbReference>
<accession>A0A0C9WTC8</accession>
<dbReference type="AlphaFoldDB" id="A0A0C9WTC8"/>
<dbReference type="PANTHER" id="PTHR46082:SF11">
    <property type="entry name" value="AAA+ ATPASE DOMAIN-CONTAINING PROTEIN-RELATED"/>
    <property type="match status" value="1"/>
</dbReference>
<reference evidence="1 2" key="1">
    <citation type="submission" date="2014-04" db="EMBL/GenBank/DDBJ databases">
        <authorList>
            <consortium name="DOE Joint Genome Institute"/>
            <person name="Kuo A."/>
            <person name="Kohler A."/>
            <person name="Nagy L.G."/>
            <person name="Floudas D."/>
            <person name="Copeland A."/>
            <person name="Barry K.W."/>
            <person name="Cichocki N."/>
            <person name="Veneault-Fourrey C."/>
            <person name="LaButti K."/>
            <person name="Lindquist E.A."/>
            <person name="Lipzen A."/>
            <person name="Lundell T."/>
            <person name="Morin E."/>
            <person name="Murat C."/>
            <person name="Sun H."/>
            <person name="Tunlid A."/>
            <person name="Henrissat B."/>
            <person name="Grigoriev I.V."/>
            <person name="Hibbett D.S."/>
            <person name="Martin F."/>
            <person name="Nordberg H.P."/>
            <person name="Cantor M.N."/>
            <person name="Hua S.X."/>
        </authorList>
    </citation>
    <scope>NUCLEOTIDE SEQUENCE [LARGE SCALE GENOMIC DNA]</scope>
    <source>
        <strain evidence="1 2">LaAM-08-1</strain>
    </source>
</reference>
<name>A0A0C9WTC8_9AGAR</name>
<dbReference type="SMART" id="SM00028">
    <property type="entry name" value="TPR"/>
    <property type="match status" value="9"/>
</dbReference>
<dbReference type="Pfam" id="PF13424">
    <property type="entry name" value="TPR_12"/>
    <property type="match status" value="4"/>
</dbReference>
<dbReference type="InterPro" id="IPR027417">
    <property type="entry name" value="P-loop_NTPase"/>
</dbReference>
<evidence type="ECO:0000313" key="2">
    <source>
        <dbReference type="Proteomes" id="UP000054477"/>
    </source>
</evidence>
<proteinExistence type="predicted"/>
<dbReference type="SUPFAM" id="SSF52540">
    <property type="entry name" value="P-loop containing nucleoside triphosphate hydrolases"/>
    <property type="match status" value="1"/>
</dbReference>
<dbReference type="STRING" id="1095629.A0A0C9WTC8"/>
<dbReference type="OrthoDB" id="771227at2759"/>
<dbReference type="SUPFAM" id="SSF48452">
    <property type="entry name" value="TPR-like"/>
    <property type="match status" value="4"/>
</dbReference>
<keyword evidence="2" id="KW-1185">Reference proteome</keyword>
<dbReference type="EMBL" id="KN838765">
    <property type="protein sequence ID" value="KIJ95180.1"/>
    <property type="molecule type" value="Genomic_DNA"/>
</dbReference>
<dbReference type="Proteomes" id="UP000054477">
    <property type="component" value="Unassembled WGS sequence"/>
</dbReference>
<dbReference type="Pfam" id="PF13374">
    <property type="entry name" value="TPR_10"/>
    <property type="match status" value="2"/>
</dbReference>
<sequence length="904" mass="100762">MSGTHVLSGAHHFGLNDCTINAASTININNFRNKRTSDAVIPLMPNPSIRFTGRTEIIAKLKDHFSNSPNDQVQKRKYFLLYGMGGVGKTQICLKFIEEMSDHFSIVCWLDASSAGTITQGLKGICNLPKAQSSALDGSLESALWWIGSLKENYAMVFDNADTLSPSELEAFFPPGQWGNILITSRNSNMRCLTLPENSLEVVEMEENDAVALLLKACCLDPSGVGLQTEAVKIVKELFCLPLAIDQAGAYIASGATNIGGYLVQYSKHRKTLLSRTEFTGASKYNRSVYRTWELSYQEIQQRAQSNDPHGSEAADTALLLLQLFPFFHHEGITEEIFAYAAVQCQETPQSELPLASSILDRRLLPVDDAGIWDNFTFREGIQILISFCLIKQGLSNCEYNMHPLVHAWSRDRMVLSKRQECSSMAYVILSCSLRWDRSQPYGFRRALVTHVRANMQQSITDKHQKNDQYFDDTHEKFGWLLREQGYSTEAQELDVQVLDARERVLGIEHIDTMRAMANIARNYADLGDYNEAEKLEKQVLDAMNRILGVEHPHTIMAMGNLAVKYGSLGKYIEAEVLGKQVLDARNRILGVEHPDTVSAMANLAATYAYLGNYTEAVKLQKEVVDARIRILGVEHPHTIMAMGNLAVKYGSLGKYIEAEKLQNQILEASIRISGVEHPNTIMAMANLAAIYEGLGKYNEAEKIKIQVLDARTSILGVEHPDTIWAMANLAVTYVRLGKYIEAEMLGKQVLNARNRILGVAHLDTITAMASLARTYAHLGNYSEAEKLEKQVLEARIRILEPDHPHTIIAMANIAVTYGSLGKHIEAEVLGRQVLDARNRILGTEHPDTILAMGNLATTYANLGNHKEAEKLRMQVLDARNRILGVQHPDTISAIENQTNSKTI</sequence>
<evidence type="ECO:0000313" key="1">
    <source>
        <dbReference type="EMBL" id="KIJ95180.1"/>
    </source>
</evidence>
<dbReference type="HOGENOM" id="CLU_000288_125_8_1"/>
<dbReference type="PANTHER" id="PTHR46082">
    <property type="entry name" value="ATP/GTP-BINDING PROTEIN-RELATED"/>
    <property type="match status" value="1"/>
</dbReference>
<protein>
    <recommendedName>
        <fullName evidence="3">NB-ARC domain-containing protein</fullName>
    </recommendedName>
</protein>
<dbReference type="InterPro" id="IPR019734">
    <property type="entry name" value="TPR_rpt"/>
</dbReference>
<dbReference type="Gene3D" id="3.40.50.300">
    <property type="entry name" value="P-loop containing nucleotide triphosphate hydrolases"/>
    <property type="match status" value="1"/>
</dbReference>
<dbReference type="PRINTS" id="PR00381">
    <property type="entry name" value="KINESINLIGHT"/>
</dbReference>
<dbReference type="Gene3D" id="1.25.40.10">
    <property type="entry name" value="Tetratricopeptide repeat domain"/>
    <property type="match status" value="3"/>
</dbReference>
<evidence type="ECO:0008006" key="3">
    <source>
        <dbReference type="Google" id="ProtNLM"/>
    </source>
</evidence>
<dbReference type="InterPro" id="IPR011990">
    <property type="entry name" value="TPR-like_helical_dom_sf"/>
</dbReference>
<gene>
    <name evidence="1" type="ORF">K443DRAFT_109226</name>
</gene>